<proteinExistence type="predicted"/>
<sequence>MQYIKKGEVNNLILNINNNARPDFATYDLVFTHVMSKQQKIYTIDTNNDEQYSSNIRYCTITIDLTTDDLIYEGQYQLNIFGNGEQQVYVTMAVAEGLAESKPFTEYISPNEVNENYIYIQD</sequence>
<evidence type="ECO:0000313" key="1">
    <source>
        <dbReference type="EMBL" id="CAB5214199.1"/>
    </source>
</evidence>
<accession>A0A6J7WGZ3</accession>
<protein>
    <submittedName>
        <fullName evidence="1">Uncharacterized protein</fullName>
    </submittedName>
</protein>
<dbReference type="EMBL" id="LR798242">
    <property type="protein sequence ID" value="CAB5214199.1"/>
    <property type="molecule type" value="Genomic_DNA"/>
</dbReference>
<organism evidence="1">
    <name type="scientific">uncultured Caudovirales phage</name>
    <dbReference type="NCBI Taxonomy" id="2100421"/>
    <lineage>
        <taxon>Viruses</taxon>
        <taxon>Duplodnaviria</taxon>
        <taxon>Heunggongvirae</taxon>
        <taxon>Uroviricota</taxon>
        <taxon>Caudoviricetes</taxon>
        <taxon>Peduoviridae</taxon>
        <taxon>Maltschvirus</taxon>
        <taxon>Maltschvirus maltsch</taxon>
    </lineage>
</organism>
<name>A0A6J7WGZ3_9CAUD</name>
<gene>
    <name evidence="1" type="ORF">UFOVP185_32</name>
</gene>
<reference evidence="1" key="1">
    <citation type="submission" date="2020-05" db="EMBL/GenBank/DDBJ databases">
        <authorList>
            <person name="Chiriac C."/>
            <person name="Salcher M."/>
            <person name="Ghai R."/>
            <person name="Kavagutti S V."/>
        </authorList>
    </citation>
    <scope>NUCLEOTIDE SEQUENCE</scope>
</reference>